<dbReference type="EMBL" id="QGMJ01000936">
    <property type="protein sequence ID" value="TVY32785.1"/>
    <property type="molecule type" value="Genomic_DNA"/>
</dbReference>
<reference evidence="2 3" key="1">
    <citation type="submission" date="2018-05" db="EMBL/GenBank/DDBJ databases">
        <title>Genome sequencing and assembly of the regulated plant pathogen Lachnellula willkommii and related sister species for the development of diagnostic species identification markers.</title>
        <authorList>
            <person name="Giroux E."/>
            <person name="Bilodeau G."/>
        </authorList>
    </citation>
    <scope>NUCLEOTIDE SEQUENCE [LARGE SCALE GENOMIC DNA]</scope>
    <source>
        <strain evidence="2 3">CBS 197.66</strain>
    </source>
</reference>
<feature type="compositionally biased region" description="Basic residues" evidence="1">
    <location>
        <begin position="89"/>
        <end position="103"/>
    </location>
</feature>
<feature type="compositionally biased region" description="Acidic residues" evidence="1">
    <location>
        <begin position="185"/>
        <end position="201"/>
    </location>
</feature>
<keyword evidence="3" id="KW-1185">Reference proteome</keyword>
<feature type="compositionally biased region" description="Polar residues" evidence="1">
    <location>
        <begin position="65"/>
        <end position="81"/>
    </location>
</feature>
<feature type="compositionally biased region" description="Basic residues" evidence="1">
    <location>
        <begin position="147"/>
        <end position="167"/>
    </location>
</feature>
<accession>A0A8H8REK0</accession>
<proteinExistence type="predicted"/>
<name>A0A8H8REK0_9HELO</name>
<evidence type="ECO:0000256" key="1">
    <source>
        <dbReference type="SAM" id="MobiDB-lite"/>
    </source>
</evidence>
<gene>
    <name evidence="2" type="ORF">LSUB1_G007655</name>
</gene>
<sequence length="249" mass="27653">MATEAPTPPTAKGNENETSPVEEGLGSLSLDDHADEDVQPLGLNDYTGEAAVESPALSGHEESFPANTSTLPTDYSDVPSNKSDDSGKQKQRRKYQRGGRKRGSQSNLAEEAEGDGGAEGVEPRVKSAESSGGRPFGMSVEGQDKRVRSKSKPKLKHKAKSKRRKQKQKEQEQEEEKKENWESETSSEEESESESESEEEKDEKGKKKKNNKKEKKEEKKPLSIRFDLNIELEIFLKAKIKGDITVTFL</sequence>
<dbReference type="OrthoDB" id="2873061at2759"/>
<organism evidence="2 3">
    <name type="scientific">Lachnellula subtilissima</name>
    <dbReference type="NCBI Taxonomy" id="602034"/>
    <lineage>
        <taxon>Eukaryota</taxon>
        <taxon>Fungi</taxon>
        <taxon>Dikarya</taxon>
        <taxon>Ascomycota</taxon>
        <taxon>Pezizomycotina</taxon>
        <taxon>Leotiomycetes</taxon>
        <taxon>Helotiales</taxon>
        <taxon>Lachnaceae</taxon>
        <taxon>Lachnellula</taxon>
    </lineage>
</organism>
<comment type="caution">
    <text evidence="2">The sequence shown here is derived from an EMBL/GenBank/DDBJ whole genome shotgun (WGS) entry which is preliminary data.</text>
</comment>
<dbReference type="Proteomes" id="UP000462212">
    <property type="component" value="Unassembled WGS sequence"/>
</dbReference>
<protein>
    <submittedName>
        <fullName evidence="2">Uncharacterized protein</fullName>
    </submittedName>
</protein>
<feature type="compositionally biased region" description="Basic and acidic residues" evidence="1">
    <location>
        <begin position="168"/>
        <end position="181"/>
    </location>
</feature>
<dbReference type="AlphaFoldDB" id="A0A8H8REK0"/>
<evidence type="ECO:0000313" key="3">
    <source>
        <dbReference type="Proteomes" id="UP000462212"/>
    </source>
</evidence>
<feature type="region of interest" description="Disordered" evidence="1">
    <location>
        <begin position="1"/>
        <end position="222"/>
    </location>
</feature>
<evidence type="ECO:0000313" key="2">
    <source>
        <dbReference type="EMBL" id="TVY32785.1"/>
    </source>
</evidence>